<dbReference type="RefSeq" id="WP_087504876.1">
    <property type="nucleotide sequence ID" value="NZ_BMDX01000003.1"/>
</dbReference>
<protein>
    <submittedName>
        <fullName evidence="2">Haloacid dehalogenase</fullName>
    </submittedName>
</protein>
<dbReference type="AlphaFoldDB" id="A0A8J2U309"/>
<proteinExistence type="predicted"/>
<organism evidence="2 3">
    <name type="scientific">Neiella marina</name>
    <dbReference type="NCBI Taxonomy" id="508461"/>
    <lineage>
        <taxon>Bacteria</taxon>
        <taxon>Pseudomonadati</taxon>
        <taxon>Pseudomonadota</taxon>
        <taxon>Gammaproteobacteria</taxon>
        <taxon>Alteromonadales</taxon>
        <taxon>Echinimonadaceae</taxon>
        <taxon>Neiella</taxon>
    </lineage>
</organism>
<keyword evidence="1" id="KW-0732">Signal</keyword>
<feature type="chain" id="PRO_5035225866" evidence="1">
    <location>
        <begin position="26"/>
        <end position="329"/>
    </location>
</feature>
<keyword evidence="3" id="KW-1185">Reference proteome</keyword>
<feature type="signal peptide" evidence="1">
    <location>
        <begin position="1"/>
        <end position="25"/>
    </location>
</feature>
<comment type="caution">
    <text evidence="2">The sequence shown here is derived from an EMBL/GenBank/DDBJ whole genome shotgun (WGS) entry which is preliminary data.</text>
</comment>
<gene>
    <name evidence="2" type="ORF">GCM10011369_08360</name>
</gene>
<dbReference type="InterPro" id="IPR023214">
    <property type="entry name" value="HAD_sf"/>
</dbReference>
<evidence type="ECO:0000256" key="1">
    <source>
        <dbReference type="SAM" id="SignalP"/>
    </source>
</evidence>
<dbReference type="CDD" id="cd01427">
    <property type="entry name" value="HAD_like"/>
    <property type="match status" value="1"/>
</dbReference>
<accession>A0A8J2U309</accession>
<dbReference type="Proteomes" id="UP000619743">
    <property type="component" value="Unassembled WGS sequence"/>
</dbReference>
<name>A0A8J2U309_9GAMM</name>
<sequence>MMSLFSTWARLLIISAAFTFNCAVADELASWQPGEAKQRLISFVQQVSDANSAHFVAPSERIAVVDNNGTLWAEQPASPQLLFAMAQAKNMVKANPQLGKQAVFSAAADGDIETLRQQGIEGLLQLFIATHVGLPISQFEDRVNDWLAEAKNPETNRLHTQMVYLPMMELVRYLQANDFDIWLVTSGSLGFVRAWSEQLYGIPPDRIIASELKTEFRVLNGRPSLIHMPEVGFINTGGNKAVAINERIGRRPILAIGNSDDDIAMLQWTSAGDGKRLAALIHHTDGEREWAYDKTESASNLDKGLELAPANDWLVVDMKKDWRRVFDWQ</sequence>
<reference evidence="3" key="1">
    <citation type="journal article" date="2019" name="Int. J. Syst. Evol. Microbiol.">
        <title>The Global Catalogue of Microorganisms (GCM) 10K type strain sequencing project: providing services to taxonomists for standard genome sequencing and annotation.</title>
        <authorList>
            <consortium name="The Broad Institute Genomics Platform"/>
            <consortium name="The Broad Institute Genome Sequencing Center for Infectious Disease"/>
            <person name="Wu L."/>
            <person name="Ma J."/>
        </authorList>
    </citation>
    <scope>NUCLEOTIDE SEQUENCE [LARGE SCALE GENOMIC DNA]</scope>
    <source>
        <strain evidence="3">CGMCC 1.10130</strain>
    </source>
</reference>
<evidence type="ECO:0000313" key="3">
    <source>
        <dbReference type="Proteomes" id="UP000619743"/>
    </source>
</evidence>
<dbReference type="InterPro" id="IPR036412">
    <property type="entry name" value="HAD-like_sf"/>
</dbReference>
<dbReference type="Pfam" id="PF12710">
    <property type="entry name" value="HAD"/>
    <property type="match status" value="1"/>
</dbReference>
<dbReference type="OrthoDB" id="9799365at2"/>
<dbReference type="EMBL" id="BMDX01000003">
    <property type="protein sequence ID" value="GGA69051.1"/>
    <property type="molecule type" value="Genomic_DNA"/>
</dbReference>
<evidence type="ECO:0000313" key="2">
    <source>
        <dbReference type="EMBL" id="GGA69051.1"/>
    </source>
</evidence>
<dbReference type="Gene3D" id="3.40.50.1000">
    <property type="entry name" value="HAD superfamily/HAD-like"/>
    <property type="match status" value="1"/>
</dbReference>
<dbReference type="SUPFAM" id="SSF56784">
    <property type="entry name" value="HAD-like"/>
    <property type="match status" value="1"/>
</dbReference>